<dbReference type="Gene3D" id="3.40.30.10">
    <property type="entry name" value="Glutaredoxin"/>
    <property type="match status" value="2"/>
</dbReference>
<evidence type="ECO:0000256" key="4">
    <source>
        <dbReference type="ARBA" id="ARBA00023187"/>
    </source>
</evidence>
<dbReference type="PANTHER" id="PTHR12052:SF5">
    <property type="entry name" value="THIOREDOXIN-LIKE PROTEIN 4A"/>
    <property type="match status" value="1"/>
</dbReference>
<evidence type="ECO:0000256" key="6">
    <source>
        <dbReference type="PIRSR" id="PIRSR017199-1"/>
    </source>
</evidence>
<dbReference type="PANTHER" id="PTHR12052">
    <property type="entry name" value="THIOREDOXIN-LIKE PROTEN 4A, 4B"/>
    <property type="match status" value="1"/>
</dbReference>
<keyword evidence="4" id="KW-0508">mRNA splicing</keyword>
<accession>G5AVW4</accession>
<evidence type="ECO:0000313" key="7">
    <source>
        <dbReference type="EMBL" id="EHB01175.1"/>
    </source>
</evidence>
<dbReference type="STRING" id="10181.G5AVW4"/>
<comment type="similarity">
    <text evidence="2">Belongs to the DIM1 family.</text>
</comment>
<evidence type="ECO:0000256" key="1">
    <source>
        <dbReference type="ARBA" id="ARBA00004123"/>
    </source>
</evidence>
<proteinExistence type="inferred from homology"/>
<evidence type="ECO:0000256" key="3">
    <source>
        <dbReference type="ARBA" id="ARBA00022664"/>
    </source>
</evidence>
<feature type="disulfide bond" evidence="6">
    <location>
        <begin position="38"/>
        <end position="59"/>
    </location>
</feature>
<dbReference type="GO" id="GO:0046540">
    <property type="term" value="C:U4/U6 x U5 tri-snRNP complex"/>
    <property type="evidence" value="ECO:0007669"/>
    <property type="project" value="InterPro"/>
</dbReference>
<keyword evidence="3" id="KW-0507">mRNA processing</keyword>
<dbReference type="GO" id="GO:0000398">
    <property type="term" value="P:mRNA splicing, via spliceosome"/>
    <property type="evidence" value="ECO:0007669"/>
    <property type="project" value="InterPro"/>
</dbReference>
<keyword evidence="5" id="KW-0539">Nucleus</keyword>
<dbReference type="InParanoid" id="G5AVW4"/>
<evidence type="ECO:0000313" key="8">
    <source>
        <dbReference type="Proteomes" id="UP000006813"/>
    </source>
</evidence>
<dbReference type="SUPFAM" id="SSF52833">
    <property type="entry name" value="Thioredoxin-like"/>
    <property type="match status" value="1"/>
</dbReference>
<evidence type="ECO:0000256" key="2">
    <source>
        <dbReference type="ARBA" id="ARBA00008241"/>
    </source>
</evidence>
<dbReference type="AlphaFoldDB" id="G5AVW4"/>
<dbReference type="PIRSF" id="PIRSF017199">
    <property type="entry name" value="mRNA_splic_U5"/>
    <property type="match status" value="1"/>
</dbReference>
<dbReference type="InterPro" id="IPR036249">
    <property type="entry name" value="Thioredoxin-like_sf"/>
</dbReference>
<sequence>MSYMLPHLHNGWQVDQAILSEEDRVVVIRFGHDWDPTCMKMDEVLYSIAEKSVSIHLKCTVMFFFRNKHIMIDLGTGNNNKINWAMEDKQEMVDIIETVYRGARKGRGLVVSPKDYSTKYRY</sequence>
<dbReference type="EMBL" id="JH167174">
    <property type="protein sequence ID" value="EHB01175.1"/>
    <property type="molecule type" value="Genomic_DNA"/>
</dbReference>
<comment type="subcellular location">
    <subcellularLocation>
        <location evidence="1">Nucleus</location>
    </subcellularLocation>
</comment>
<protein>
    <submittedName>
        <fullName evidence="7">Thioredoxin-like protein 4A</fullName>
    </submittedName>
</protein>
<dbReference type="Proteomes" id="UP000006813">
    <property type="component" value="Unassembled WGS sequence"/>
</dbReference>
<dbReference type="InterPro" id="IPR004123">
    <property type="entry name" value="Dim1"/>
</dbReference>
<gene>
    <name evidence="7" type="ORF">GW7_10107</name>
</gene>
<dbReference type="FunCoup" id="G5AVW4">
    <property type="interactions" value="3130"/>
</dbReference>
<dbReference type="SMART" id="SM01410">
    <property type="entry name" value="DIM1"/>
    <property type="match status" value="1"/>
</dbReference>
<name>G5AVW4_HETGA</name>
<dbReference type="GO" id="GO:0005682">
    <property type="term" value="C:U5 snRNP"/>
    <property type="evidence" value="ECO:0007669"/>
    <property type="project" value="TreeGrafter"/>
</dbReference>
<dbReference type="CDD" id="cd02954">
    <property type="entry name" value="DIM1"/>
    <property type="match status" value="1"/>
</dbReference>
<evidence type="ECO:0000256" key="5">
    <source>
        <dbReference type="ARBA" id="ARBA00023242"/>
    </source>
</evidence>
<reference evidence="7 8" key="1">
    <citation type="journal article" date="2011" name="Nature">
        <title>Genome sequencing reveals insights into physiology and longevity of the naked mole rat.</title>
        <authorList>
            <person name="Kim E.B."/>
            <person name="Fang X."/>
            <person name="Fushan A.A."/>
            <person name="Huang Z."/>
            <person name="Lobanov A.V."/>
            <person name="Han L."/>
            <person name="Marino S.M."/>
            <person name="Sun X."/>
            <person name="Turanov A.A."/>
            <person name="Yang P."/>
            <person name="Yim S.H."/>
            <person name="Zhao X."/>
            <person name="Kasaikina M.V."/>
            <person name="Stoletzki N."/>
            <person name="Peng C."/>
            <person name="Polak P."/>
            <person name="Xiong Z."/>
            <person name="Kiezun A."/>
            <person name="Zhu Y."/>
            <person name="Chen Y."/>
            <person name="Kryukov G.V."/>
            <person name="Zhang Q."/>
            <person name="Peshkin L."/>
            <person name="Yang L."/>
            <person name="Bronson R.T."/>
            <person name="Buffenstein R."/>
            <person name="Wang B."/>
            <person name="Han C."/>
            <person name="Li Q."/>
            <person name="Chen L."/>
            <person name="Zhao W."/>
            <person name="Sunyaev S.R."/>
            <person name="Park T.J."/>
            <person name="Zhang G."/>
            <person name="Wang J."/>
            <person name="Gladyshev V.N."/>
        </authorList>
    </citation>
    <scope>NUCLEOTIDE SEQUENCE [LARGE SCALE GENOMIC DNA]</scope>
</reference>
<dbReference type="Pfam" id="PF02966">
    <property type="entry name" value="DIM1"/>
    <property type="match status" value="2"/>
</dbReference>
<organism evidence="7 8">
    <name type="scientific">Heterocephalus glaber</name>
    <name type="common">Naked mole rat</name>
    <dbReference type="NCBI Taxonomy" id="10181"/>
    <lineage>
        <taxon>Eukaryota</taxon>
        <taxon>Metazoa</taxon>
        <taxon>Chordata</taxon>
        <taxon>Craniata</taxon>
        <taxon>Vertebrata</taxon>
        <taxon>Euteleostomi</taxon>
        <taxon>Mammalia</taxon>
        <taxon>Eutheria</taxon>
        <taxon>Euarchontoglires</taxon>
        <taxon>Glires</taxon>
        <taxon>Rodentia</taxon>
        <taxon>Hystricomorpha</taxon>
        <taxon>Bathyergidae</taxon>
        <taxon>Heterocephalus</taxon>
    </lineage>
</organism>
<dbReference type="GO" id="GO:0005681">
    <property type="term" value="C:spliceosomal complex"/>
    <property type="evidence" value="ECO:0007669"/>
    <property type="project" value="TreeGrafter"/>
</dbReference>